<reference evidence="1" key="1">
    <citation type="submission" date="2019-10" db="EMBL/GenBank/DDBJ databases">
        <authorList>
            <person name="Soares A.E.R."/>
            <person name="Aleixo A."/>
            <person name="Schneider P."/>
            <person name="Miyaki C.Y."/>
            <person name="Schneider M.P."/>
            <person name="Mello C."/>
            <person name="Vasconcelos A.T.R."/>
        </authorList>
    </citation>
    <scope>NUCLEOTIDE SEQUENCE</scope>
    <source>
        <tissue evidence="1">Muscle</tissue>
    </source>
</reference>
<organism evidence="1 2">
    <name type="scientific">Willisornis vidua</name>
    <name type="common">Xingu scale-backed antbird</name>
    <dbReference type="NCBI Taxonomy" id="1566151"/>
    <lineage>
        <taxon>Eukaryota</taxon>
        <taxon>Metazoa</taxon>
        <taxon>Chordata</taxon>
        <taxon>Craniata</taxon>
        <taxon>Vertebrata</taxon>
        <taxon>Euteleostomi</taxon>
        <taxon>Archelosauria</taxon>
        <taxon>Archosauria</taxon>
        <taxon>Dinosauria</taxon>
        <taxon>Saurischia</taxon>
        <taxon>Theropoda</taxon>
        <taxon>Coelurosauria</taxon>
        <taxon>Aves</taxon>
        <taxon>Neognathae</taxon>
        <taxon>Neoaves</taxon>
        <taxon>Telluraves</taxon>
        <taxon>Australaves</taxon>
        <taxon>Passeriformes</taxon>
        <taxon>Thamnophilidae</taxon>
        <taxon>Willisornis</taxon>
    </lineage>
</organism>
<keyword evidence="2" id="KW-1185">Reference proteome</keyword>
<evidence type="ECO:0000313" key="1">
    <source>
        <dbReference type="EMBL" id="KAJ7408338.1"/>
    </source>
</evidence>
<dbReference type="EMBL" id="WHWB01034551">
    <property type="protein sequence ID" value="KAJ7408338.1"/>
    <property type="molecule type" value="Genomic_DNA"/>
</dbReference>
<proteinExistence type="predicted"/>
<comment type="caution">
    <text evidence="1">The sequence shown here is derived from an EMBL/GenBank/DDBJ whole genome shotgun (WGS) entry which is preliminary data.</text>
</comment>
<sequence length="113" mass="12498">MWQCCCRSPIGRSIRNREAKEETHGMALVVIWCPASVNPPHEHNRENVKQVMEITLISSGSGSVTLLMDEEKALDVVYMDLSKAFDTISHSIVMEKLQPMAWTGALSAGLRAG</sequence>
<protein>
    <submittedName>
        <fullName evidence="1">Rna-directed dna polymerase from mobile element jockey-like</fullName>
    </submittedName>
</protein>
<gene>
    <name evidence="1" type="ORF">WISP_121788</name>
</gene>
<dbReference type="Proteomes" id="UP001145742">
    <property type="component" value="Unassembled WGS sequence"/>
</dbReference>
<evidence type="ECO:0000313" key="2">
    <source>
        <dbReference type="Proteomes" id="UP001145742"/>
    </source>
</evidence>
<accession>A0ABQ9CXN8</accession>
<name>A0ABQ9CXN8_9PASS</name>